<keyword evidence="5" id="KW-0274">FAD</keyword>
<dbReference type="FunFam" id="3.30.43.10:FF:000011">
    <property type="entry name" value="D-lactate dehydrogenase (Cytochrome)"/>
    <property type="match status" value="1"/>
</dbReference>
<accession>A0A226DZA8</accession>
<dbReference type="FunFam" id="1.10.45.10:FF:000001">
    <property type="entry name" value="D-lactate dehydrogenase mitochondrial"/>
    <property type="match status" value="1"/>
</dbReference>
<dbReference type="STRING" id="158441.A0A226DZA8"/>
<dbReference type="Gene3D" id="1.10.45.10">
    <property type="entry name" value="Vanillyl-alcohol Oxidase, Chain A, domain 4"/>
    <property type="match status" value="1"/>
</dbReference>
<dbReference type="InterPro" id="IPR051264">
    <property type="entry name" value="FAD-oxidored/transferase_4"/>
</dbReference>
<gene>
    <name evidence="13" type="ORF">Fcan01_14898</name>
</gene>
<dbReference type="Gene3D" id="3.30.70.2740">
    <property type="match status" value="1"/>
</dbReference>
<dbReference type="FunFam" id="3.30.465.10:FF:000001">
    <property type="entry name" value="D-2-hydroxyglutarate dehydrogenase, mitochondrial"/>
    <property type="match status" value="1"/>
</dbReference>
<evidence type="ECO:0000256" key="9">
    <source>
        <dbReference type="ARBA" id="ARBA00039639"/>
    </source>
</evidence>
<keyword evidence="6" id="KW-0560">Oxidoreductase</keyword>
<dbReference type="AlphaFoldDB" id="A0A226DZA8"/>
<dbReference type="OMA" id="FDRTVVC"/>
<dbReference type="EC" id="1.1.99.39" evidence="8"/>
<evidence type="ECO:0000256" key="4">
    <source>
        <dbReference type="ARBA" id="ARBA00022630"/>
    </source>
</evidence>
<evidence type="ECO:0000256" key="3">
    <source>
        <dbReference type="ARBA" id="ARBA00008000"/>
    </source>
</evidence>
<dbReference type="GO" id="GO:0071949">
    <property type="term" value="F:FAD binding"/>
    <property type="evidence" value="ECO:0007669"/>
    <property type="project" value="InterPro"/>
</dbReference>
<dbReference type="PANTHER" id="PTHR43716">
    <property type="entry name" value="D-2-HYDROXYGLUTARATE DEHYDROGENASE, MITOCHONDRIAL"/>
    <property type="match status" value="1"/>
</dbReference>
<dbReference type="GO" id="GO:0005739">
    <property type="term" value="C:mitochondrion"/>
    <property type="evidence" value="ECO:0007669"/>
    <property type="project" value="TreeGrafter"/>
</dbReference>
<dbReference type="SUPFAM" id="SSF55103">
    <property type="entry name" value="FAD-linked oxidases, C-terminal domain"/>
    <property type="match status" value="1"/>
</dbReference>
<evidence type="ECO:0000256" key="5">
    <source>
        <dbReference type="ARBA" id="ARBA00022827"/>
    </source>
</evidence>
<evidence type="ECO:0000256" key="1">
    <source>
        <dbReference type="ARBA" id="ARBA00001974"/>
    </source>
</evidence>
<protein>
    <recommendedName>
        <fullName evidence="9">D-2-hydroxyglutarate dehydrogenase, mitochondrial</fullName>
        <ecNumber evidence="8">1.1.99.39</ecNumber>
    </recommendedName>
</protein>
<dbReference type="PROSITE" id="PS51387">
    <property type="entry name" value="FAD_PCMH"/>
    <property type="match status" value="1"/>
</dbReference>
<name>A0A226DZA8_FOLCA</name>
<comment type="function">
    <text evidence="10">Catalyzes the oxidation of D-2-hydroxyglutarate (D-2-HG) to alpha-ketoglutarate. Also catalyzes the oxidation of other D-2-hydroxyacids, such as D-malate (D-MAL) and D-lactate (D-LAC). Exhibits high activities towards D-2-HG and D-MAL but a very weak activity towards D-LAC.</text>
</comment>
<dbReference type="SUPFAM" id="SSF56176">
    <property type="entry name" value="FAD-binding/transporter-associated domain-like"/>
    <property type="match status" value="1"/>
</dbReference>
<evidence type="ECO:0000256" key="7">
    <source>
        <dbReference type="ARBA" id="ARBA00023140"/>
    </source>
</evidence>
<keyword evidence="4" id="KW-0285">Flavoprotein</keyword>
<dbReference type="InterPro" id="IPR016166">
    <property type="entry name" value="FAD-bd_PCMH"/>
</dbReference>
<evidence type="ECO:0000256" key="6">
    <source>
        <dbReference type="ARBA" id="ARBA00023002"/>
    </source>
</evidence>
<dbReference type="Gene3D" id="3.30.43.10">
    <property type="entry name" value="Uridine Diphospho-n-acetylenolpyruvylglucosamine Reductase, domain 2"/>
    <property type="match status" value="1"/>
</dbReference>
<dbReference type="GO" id="GO:0005777">
    <property type="term" value="C:peroxisome"/>
    <property type="evidence" value="ECO:0007669"/>
    <property type="project" value="UniProtKB-SubCell"/>
</dbReference>
<dbReference type="GO" id="GO:0051990">
    <property type="term" value="F:(R)-2-hydroxyglutarate dehydrogenase activity"/>
    <property type="evidence" value="ECO:0007669"/>
    <property type="project" value="UniProtKB-EC"/>
</dbReference>
<comment type="subcellular location">
    <subcellularLocation>
        <location evidence="2">Peroxisome</location>
    </subcellularLocation>
</comment>
<dbReference type="InterPro" id="IPR036318">
    <property type="entry name" value="FAD-bd_PCMH-like_sf"/>
</dbReference>
<evidence type="ECO:0000256" key="11">
    <source>
        <dbReference type="ARBA" id="ARBA00049267"/>
    </source>
</evidence>
<dbReference type="InterPro" id="IPR006094">
    <property type="entry name" value="Oxid_FAD_bind_N"/>
</dbReference>
<evidence type="ECO:0000256" key="8">
    <source>
        <dbReference type="ARBA" id="ARBA00039003"/>
    </source>
</evidence>
<evidence type="ECO:0000313" key="13">
    <source>
        <dbReference type="EMBL" id="OXA50134.1"/>
    </source>
</evidence>
<evidence type="ECO:0000256" key="2">
    <source>
        <dbReference type="ARBA" id="ARBA00004275"/>
    </source>
</evidence>
<dbReference type="OrthoDB" id="5332616at2759"/>
<dbReference type="EMBL" id="LNIX01000009">
    <property type="protein sequence ID" value="OXA50134.1"/>
    <property type="molecule type" value="Genomic_DNA"/>
</dbReference>
<dbReference type="PANTHER" id="PTHR43716:SF1">
    <property type="entry name" value="D-2-HYDROXYGLUTARATE DEHYDROGENASE, MITOCHONDRIAL"/>
    <property type="match status" value="1"/>
</dbReference>
<comment type="similarity">
    <text evidence="3">Belongs to the FAD-binding oxidoreductase/transferase type 4 family.</text>
</comment>
<proteinExistence type="inferred from homology"/>
<evidence type="ECO:0000256" key="10">
    <source>
        <dbReference type="ARBA" id="ARBA00045410"/>
    </source>
</evidence>
<comment type="catalytic activity">
    <reaction evidence="11">
        <text>(R)-malate + A = oxaloacetate + AH2</text>
        <dbReference type="Rhea" id="RHEA:67460"/>
        <dbReference type="ChEBI" id="CHEBI:13193"/>
        <dbReference type="ChEBI" id="CHEBI:15588"/>
        <dbReference type="ChEBI" id="CHEBI:16452"/>
        <dbReference type="ChEBI" id="CHEBI:17499"/>
    </reaction>
    <physiologicalReaction direction="left-to-right" evidence="11">
        <dbReference type="Rhea" id="RHEA:67461"/>
    </physiologicalReaction>
</comment>
<organism evidence="13 14">
    <name type="scientific">Folsomia candida</name>
    <name type="common">Springtail</name>
    <dbReference type="NCBI Taxonomy" id="158441"/>
    <lineage>
        <taxon>Eukaryota</taxon>
        <taxon>Metazoa</taxon>
        <taxon>Ecdysozoa</taxon>
        <taxon>Arthropoda</taxon>
        <taxon>Hexapoda</taxon>
        <taxon>Collembola</taxon>
        <taxon>Entomobryomorpha</taxon>
        <taxon>Isotomoidea</taxon>
        <taxon>Isotomidae</taxon>
        <taxon>Proisotominae</taxon>
        <taxon>Folsomia</taxon>
    </lineage>
</organism>
<dbReference type="Gene3D" id="3.30.465.10">
    <property type="match status" value="1"/>
</dbReference>
<dbReference type="InterPro" id="IPR016169">
    <property type="entry name" value="FAD-bd_PCMH_sub2"/>
</dbReference>
<feature type="domain" description="FAD-binding PCMH-type" evidence="12">
    <location>
        <begin position="116"/>
        <end position="295"/>
    </location>
</feature>
<keyword evidence="7" id="KW-0576">Peroxisome</keyword>
<sequence>MASKQFFKTLRLIPQKYSNDTRGLHSCSYRYVVNSNYQQCTFLTARQSKSKIVSALHPSKAYYGTQPSSSKITRGPYSRLEAVDIAVFTGILGKARVINGAEDDLDGFNVDWLKSVRGNAQIVLKPNTTEEVSQIMQHCHSRNLAVVPQGGNTGLNGGCIAIFDEVVISTSLMNQVINLDELTGVLTCQSGCVLYTLDEHVKERGFVMPLDLGAKESCQIGGNLSTNAGGLRVLRYGSLHATVLGIEAVLADGTILDCMSTMKKDNTGYDLKHLFIGSEGTLGILTKVAIQCPIKPNSINLAFLGLDSYSKVLETYQKARNDLGEILSACEYIDNETMKCAEENMNLKAPISSYPYYMMIETAGSNAVHDEDKLNSFLEDSMKLNLVTDGTAIWSTREKLADAMLKDGYFLIFDFSVPLEIFEKFVQDTRAYLGASVKRVTGFGHLGDGNIHLNITMEKFNPDVLAKVEPFVYQWVANHKGSISAEHGIGSKKRHLIHHSKSGESIKIMKQIKKLLDPKNIMNPYKVLPE</sequence>
<evidence type="ECO:0000313" key="14">
    <source>
        <dbReference type="Proteomes" id="UP000198287"/>
    </source>
</evidence>
<dbReference type="InterPro" id="IPR016167">
    <property type="entry name" value="FAD-bd_PCMH_sub1"/>
</dbReference>
<comment type="cofactor">
    <cofactor evidence="1">
        <name>FAD</name>
        <dbReference type="ChEBI" id="CHEBI:57692"/>
    </cofactor>
</comment>
<dbReference type="Pfam" id="PF01565">
    <property type="entry name" value="FAD_binding_4"/>
    <property type="match status" value="1"/>
</dbReference>
<dbReference type="FunFam" id="3.30.70.2190:FF:000001">
    <property type="entry name" value="D-2-hydroxyglutarate dehydrogenase mitochondrial"/>
    <property type="match status" value="1"/>
</dbReference>
<dbReference type="Pfam" id="PF02913">
    <property type="entry name" value="FAD-oxidase_C"/>
    <property type="match status" value="1"/>
</dbReference>
<dbReference type="InterPro" id="IPR016171">
    <property type="entry name" value="Vanillyl_alc_oxidase_C-sub2"/>
</dbReference>
<dbReference type="Proteomes" id="UP000198287">
    <property type="component" value="Unassembled WGS sequence"/>
</dbReference>
<dbReference type="Gene3D" id="3.30.70.2190">
    <property type="match status" value="1"/>
</dbReference>
<comment type="caution">
    <text evidence="13">The sequence shown here is derived from an EMBL/GenBank/DDBJ whole genome shotgun (WGS) entry which is preliminary data.</text>
</comment>
<keyword evidence="14" id="KW-1185">Reference proteome</keyword>
<dbReference type="InterPro" id="IPR016164">
    <property type="entry name" value="FAD-linked_Oxase-like_C"/>
</dbReference>
<reference evidence="13 14" key="1">
    <citation type="submission" date="2015-12" db="EMBL/GenBank/DDBJ databases">
        <title>The genome of Folsomia candida.</title>
        <authorList>
            <person name="Faddeeva A."/>
            <person name="Derks M.F."/>
            <person name="Anvar Y."/>
            <person name="Smit S."/>
            <person name="Van Straalen N."/>
            <person name="Roelofs D."/>
        </authorList>
    </citation>
    <scope>NUCLEOTIDE SEQUENCE [LARGE SCALE GENOMIC DNA]</scope>
    <source>
        <strain evidence="13 14">VU population</strain>
        <tissue evidence="13">Whole body</tissue>
    </source>
</reference>
<dbReference type="InterPro" id="IPR004113">
    <property type="entry name" value="FAD-bd_oxidored_4_C"/>
</dbReference>
<evidence type="ECO:0000259" key="12">
    <source>
        <dbReference type="PROSITE" id="PS51387"/>
    </source>
</evidence>